<dbReference type="HOGENOM" id="CLU_068878_4_0_9"/>
<name>F4LRC0_TEPAE</name>
<dbReference type="PANTHER" id="PTHR34821">
    <property type="entry name" value="INNER MEMBRANE PROTEIN YDCZ"/>
    <property type="match status" value="1"/>
</dbReference>
<reference evidence="3" key="1">
    <citation type="journal article" date="2013" name="Genome Announc.">
        <title>First genome sequence of a syntrophic acetate-oxidizing bacterium, Tepidanaerobacter acetatoxydans strain Re1.</title>
        <authorList>
            <person name="Manzoor S."/>
            <person name="Bongcam-Rudloff E."/>
            <person name="Schnurer A."/>
            <person name="Muller B."/>
        </authorList>
    </citation>
    <scope>NUCLEOTIDE SEQUENCE [LARGE SCALE GENOMIC DNA]</scope>
    <source>
        <strain evidence="3">Re1</strain>
    </source>
</reference>
<feature type="transmembrane region" description="Helical" evidence="1">
    <location>
        <begin position="76"/>
        <end position="97"/>
    </location>
</feature>
<dbReference type="GO" id="GO:0005886">
    <property type="term" value="C:plasma membrane"/>
    <property type="evidence" value="ECO:0007669"/>
    <property type="project" value="TreeGrafter"/>
</dbReference>
<sequence>MMLLYIDAGDILFLIAAFLAGVAMAGQGSMNSAVSKAIGLSESTFIVHLSATLVMFIILLLGLGNGNWANYTKVPWYYYAGGLIGVMITYGVVISIAKLGAAVATTSIIVGQVLAACLLDHFGLFGLEKVPMTWLKLLGVGFLALGAKLLLG</sequence>
<dbReference type="STRING" id="1209989.TepRe1_2133"/>
<organism evidence="2 3">
    <name type="scientific">Tepidanaerobacter acetatoxydans (strain DSM 21804 / JCM 16047 / Re1)</name>
    <dbReference type="NCBI Taxonomy" id="1209989"/>
    <lineage>
        <taxon>Bacteria</taxon>
        <taxon>Bacillati</taxon>
        <taxon>Bacillota</taxon>
        <taxon>Clostridia</taxon>
        <taxon>Thermosediminibacterales</taxon>
        <taxon>Tepidanaerobacteraceae</taxon>
        <taxon>Tepidanaerobacter</taxon>
    </lineage>
</organism>
<dbReference type="Pfam" id="PF04657">
    <property type="entry name" value="DMT_YdcZ"/>
    <property type="match status" value="1"/>
</dbReference>
<dbReference type="EMBL" id="HF563609">
    <property type="protein sequence ID" value="CDI40949.1"/>
    <property type="molecule type" value="Genomic_DNA"/>
</dbReference>
<gene>
    <name evidence="2" type="ordered locus">TEPIRE1_2296</name>
</gene>
<evidence type="ECO:0000313" key="3">
    <source>
        <dbReference type="Proteomes" id="UP000010802"/>
    </source>
</evidence>
<keyword evidence="1" id="KW-1133">Transmembrane helix</keyword>
<dbReference type="KEGG" id="tep:TepRe1_2133"/>
<proteinExistence type="predicted"/>
<dbReference type="KEGG" id="tae:TepiRe1_2296"/>
<keyword evidence="3" id="KW-1185">Reference proteome</keyword>
<dbReference type="AlphaFoldDB" id="F4LRC0"/>
<feature type="transmembrane region" description="Helical" evidence="1">
    <location>
        <begin position="134"/>
        <end position="151"/>
    </location>
</feature>
<dbReference type="InterPro" id="IPR006750">
    <property type="entry name" value="YdcZ"/>
</dbReference>
<keyword evidence="1" id="KW-0812">Transmembrane</keyword>
<evidence type="ECO:0000256" key="1">
    <source>
        <dbReference type="SAM" id="Phobius"/>
    </source>
</evidence>
<feature type="transmembrane region" description="Helical" evidence="1">
    <location>
        <begin position="45"/>
        <end position="64"/>
    </location>
</feature>
<evidence type="ECO:0000313" key="2">
    <source>
        <dbReference type="EMBL" id="CDI40949.1"/>
    </source>
</evidence>
<keyword evidence="1" id="KW-0472">Membrane</keyword>
<dbReference type="eggNOG" id="COG3238">
    <property type="taxonomic scope" value="Bacteria"/>
</dbReference>
<evidence type="ECO:0008006" key="4">
    <source>
        <dbReference type="Google" id="ProtNLM"/>
    </source>
</evidence>
<accession>F4LRC0</accession>
<dbReference type="Proteomes" id="UP000010802">
    <property type="component" value="Chromosome"/>
</dbReference>
<dbReference type="PANTHER" id="PTHR34821:SF2">
    <property type="entry name" value="INNER MEMBRANE PROTEIN YDCZ"/>
    <property type="match status" value="1"/>
</dbReference>
<protein>
    <recommendedName>
        <fullName evidence="4">DMT family transporter</fullName>
    </recommendedName>
</protein>